<dbReference type="OrthoDB" id="3634487at2759"/>
<sequence>MVATSSRPNFLISTPTFWNCLLYEHYTAKGIHPLVIDADDAITSQEFSMQLCSKIDLDPDLAHFERQRGDKDKYHPMEYASQTTLIESSGVDESKAAKNLGLDDSEKKWDEEFGEDVGLVIRGFVSHSTPRAKRSCGSSYA</sequence>
<evidence type="ECO:0000313" key="2">
    <source>
        <dbReference type="Proteomes" id="UP000070133"/>
    </source>
</evidence>
<dbReference type="Proteomes" id="UP000070133">
    <property type="component" value="Unassembled WGS sequence"/>
</dbReference>
<evidence type="ECO:0000313" key="1">
    <source>
        <dbReference type="EMBL" id="KXS94800.1"/>
    </source>
</evidence>
<organism evidence="1 2">
    <name type="scientific">Pseudocercospora eumusae</name>
    <dbReference type="NCBI Taxonomy" id="321146"/>
    <lineage>
        <taxon>Eukaryota</taxon>
        <taxon>Fungi</taxon>
        <taxon>Dikarya</taxon>
        <taxon>Ascomycota</taxon>
        <taxon>Pezizomycotina</taxon>
        <taxon>Dothideomycetes</taxon>
        <taxon>Dothideomycetidae</taxon>
        <taxon>Mycosphaerellales</taxon>
        <taxon>Mycosphaerellaceae</taxon>
        <taxon>Pseudocercospora</taxon>
    </lineage>
</organism>
<gene>
    <name evidence="1" type="ORF">AC578_4056</name>
</gene>
<accession>A0A139GX89</accession>
<name>A0A139GX89_9PEZI</name>
<protein>
    <submittedName>
        <fullName evidence="1">Uncharacterized protein</fullName>
    </submittedName>
</protein>
<dbReference type="STRING" id="321146.A0A139GX89"/>
<comment type="caution">
    <text evidence="1">The sequence shown here is derived from an EMBL/GenBank/DDBJ whole genome shotgun (WGS) entry which is preliminary data.</text>
</comment>
<reference evidence="1 2" key="1">
    <citation type="submission" date="2015-07" db="EMBL/GenBank/DDBJ databases">
        <title>Comparative genomics of the Sigatoka disease complex on banana suggests a link between parallel evolutionary changes in Pseudocercospora fijiensis and Pseudocercospora eumusae and increased virulence on the banana host.</title>
        <authorList>
            <person name="Chang T.-C."/>
            <person name="Salvucci A."/>
            <person name="Crous P.W."/>
            <person name="Stergiopoulos I."/>
        </authorList>
    </citation>
    <scope>NUCLEOTIDE SEQUENCE [LARGE SCALE GENOMIC DNA]</scope>
    <source>
        <strain evidence="1 2">CBS 114824</strain>
    </source>
</reference>
<keyword evidence="2" id="KW-1185">Reference proteome</keyword>
<dbReference type="AlphaFoldDB" id="A0A139GX89"/>
<proteinExistence type="predicted"/>
<dbReference type="EMBL" id="LFZN01000256">
    <property type="protein sequence ID" value="KXS94800.1"/>
    <property type="molecule type" value="Genomic_DNA"/>
</dbReference>